<name>A0A6G7J5K5_9FLAO</name>
<dbReference type="AlphaFoldDB" id="A0A6G7J5K5"/>
<keyword evidence="1" id="KW-1133">Transmembrane helix</keyword>
<keyword evidence="1" id="KW-0472">Membrane</keyword>
<proteinExistence type="predicted"/>
<protein>
    <submittedName>
        <fullName evidence="2">Uncharacterized protein</fullName>
    </submittedName>
</protein>
<sequence length="54" mass="5877">MNKVRIIGLLILLVGIVIRFVLKNDTLDFLSGLFVGLGIGLIIVGRIWGISAKK</sequence>
<dbReference type="EMBL" id="CP049616">
    <property type="protein sequence ID" value="QII45868.1"/>
    <property type="molecule type" value="Genomic_DNA"/>
</dbReference>
<feature type="transmembrane region" description="Helical" evidence="1">
    <location>
        <begin position="29"/>
        <end position="49"/>
    </location>
</feature>
<reference evidence="2 3" key="1">
    <citation type="submission" date="2020-02" db="EMBL/GenBank/DDBJ databases">
        <title>Complete genome of Muricauda sp. 501str8.</title>
        <authorList>
            <person name="Dong B."/>
            <person name="Zhu S."/>
            <person name="Yang J."/>
            <person name="Chen J."/>
        </authorList>
    </citation>
    <scope>NUCLEOTIDE SEQUENCE [LARGE SCALE GENOMIC DNA]</scope>
    <source>
        <strain evidence="2 3">501str8</strain>
    </source>
</reference>
<dbReference type="KEGG" id="mut:GVT53_14685"/>
<evidence type="ECO:0000313" key="3">
    <source>
        <dbReference type="Proteomes" id="UP000502928"/>
    </source>
</evidence>
<gene>
    <name evidence="2" type="ORF">GVT53_14685</name>
</gene>
<evidence type="ECO:0000256" key="1">
    <source>
        <dbReference type="SAM" id="Phobius"/>
    </source>
</evidence>
<keyword evidence="1" id="KW-0812">Transmembrane</keyword>
<evidence type="ECO:0000313" key="2">
    <source>
        <dbReference type="EMBL" id="QII45868.1"/>
    </source>
</evidence>
<accession>A0A6G7J5K5</accession>
<keyword evidence="3" id="KW-1185">Reference proteome</keyword>
<dbReference type="Proteomes" id="UP000502928">
    <property type="component" value="Chromosome"/>
</dbReference>
<organism evidence="2 3">
    <name type="scientific">Flagellimonas oceani</name>
    <dbReference type="NCBI Taxonomy" id="2698672"/>
    <lineage>
        <taxon>Bacteria</taxon>
        <taxon>Pseudomonadati</taxon>
        <taxon>Bacteroidota</taxon>
        <taxon>Flavobacteriia</taxon>
        <taxon>Flavobacteriales</taxon>
        <taxon>Flavobacteriaceae</taxon>
        <taxon>Flagellimonas</taxon>
    </lineage>
</organism>
<dbReference type="RefSeq" id="WP_166249253.1">
    <property type="nucleotide sequence ID" value="NZ_CP049616.1"/>
</dbReference>